<dbReference type="InterPro" id="IPR013655">
    <property type="entry name" value="PAS_fold_3"/>
</dbReference>
<evidence type="ECO:0000313" key="10">
    <source>
        <dbReference type="EMBL" id="QEN00805.1"/>
    </source>
</evidence>
<dbReference type="SMART" id="SM00086">
    <property type="entry name" value="PAC"/>
    <property type="match status" value="1"/>
</dbReference>
<dbReference type="EMBL" id="CP035708">
    <property type="protein sequence ID" value="QEN00805.1"/>
    <property type="molecule type" value="Genomic_DNA"/>
</dbReference>
<dbReference type="SMART" id="SM00387">
    <property type="entry name" value="HATPase_c"/>
    <property type="match status" value="1"/>
</dbReference>
<evidence type="ECO:0000313" key="9">
    <source>
        <dbReference type="EMBL" id="MET3603361.1"/>
    </source>
</evidence>
<sequence>MIPAPIPTDEEQRLQALARCAILDTAAEPLYDELTALAARLCAAPVAAITLVDRHRQWFKSRINVPVSETPRAISACAHTLLGDGPLVCEDAFQDARFHGNPLVAADRNRFYAGVPLRLASGERLGALCVLDHRPRRLEPEQLEMLELLGRHVSRLLDERITAAQQVEALKDSDRMVELHAGMADESRGLLVAAEQARLALVELLESQLRLEQELRESEQHFRTLADQGSALIWTSGLDMGCDYFNQPWLNFTGRTLAQELGSGWTEGVHLEDIERCLLTYKAAFVARRSFSMEYRLRAADGRHRWIRDDGSPRHDSQGRFLGFIGYCYDITEAKELEFQMRRFHAELEQRVAERTADLATANRELATFTYTVSHDLKAPLRGIDGYSRMLQLVHGDLLDDGARDLVARIRHGVGQMNQLIHDLLAYCHLEQRQVRCTRVDLVDLARRAIEARRADDPGLGSGPGLERVLQLEAPDTPVMACADADGLAMVLRNLIDNALKFSARSQPPCVRLRVSHGEDGCAMLSVHDNGIGFDMQYHDRIFEIFQRLERAEAYPGTGIGLAIVRKAMQRMGGRVWAQGEPGRGAVFHLEMPQ</sequence>
<dbReference type="InterPro" id="IPR004358">
    <property type="entry name" value="Sig_transdc_His_kin-like_C"/>
</dbReference>
<dbReference type="InterPro" id="IPR052162">
    <property type="entry name" value="Sensor_kinase/Photoreceptor"/>
</dbReference>
<dbReference type="PANTHER" id="PTHR43304:SF1">
    <property type="entry name" value="PAC DOMAIN-CONTAINING PROTEIN"/>
    <property type="match status" value="1"/>
</dbReference>
<dbReference type="SMART" id="SM00065">
    <property type="entry name" value="GAF"/>
    <property type="match status" value="1"/>
</dbReference>
<dbReference type="NCBIfam" id="TIGR00229">
    <property type="entry name" value="sensory_box"/>
    <property type="match status" value="1"/>
</dbReference>
<dbReference type="FunFam" id="3.30.450.20:FF:000099">
    <property type="entry name" value="Sensory box sensor histidine kinase"/>
    <property type="match status" value="1"/>
</dbReference>
<dbReference type="InterPro" id="IPR036097">
    <property type="entry name" value="HisK_dim/P_sf"/>
</dbReference>
<dbReference type="InterPro" id="IPR001610">
    <property type="entry name" value="PAC"/>
</dbReference>
<name>A0A5C1PYL8_9BURK</name>
<dbReference type="SMART" id="SM00388">
    <property type="entry name" value="HisKA"/>
    <property type="match status" value="1"/>
</dbReference>
<evidence type="ECO:0000256" key="5">
    <source>
        <dbReference type="ARBA" id="ARBA00022777"/>
    </source>
</evidence>
<dbReference type="Gene3D" id="3.30.450.20">
    <property type="entry name" value="PAS domain"/>
    <property type="match status" value="1"/>
</dbReference>
<reference evidence="9 12" key="2">
    <citation type="submission" date="2024-06" db="EMBL/GenBank/DDBJ databases">
        <title>Genomic Encyclopedia of Type Strains, Phase IV (KMG-IV): sequencing the most valuable type-strain genomes for metagenomic binning, comparative biology and taxonomic classification.</title>
        <authorList>
            <person name="Goeker M."/>
        </authorList>
    </citation>
    <scope>NUCLEOTIDE SEQUENCE [LARGE SCALE GENOMIC DNA]</scope>
    <source>
        <strain evidence="9 12">D-501</strain>
    </source>
</reference>
<dbReference type="SMART" id="SM00091">
    <property type="entry name" value="PAS"/>
    <property type="match status" value="1"/>
</dbReference>
<feature type="domain" description="Histidine kinase" evidence="7">
    <location>
        <begin position="372"/>
        <end position="594"/>
    </location>
</feature>
<dbReference type="InterPro" id="IPR000700">
    <property type="entry name" value="PAS-assoc_C"/>
</dbReference>
<evidence type="ECO:0000256" key="3">
    <source>
        <dbReference type="ARBA" id="ARBA00022553"/>
    </source>
</evidence>
<dbReference type="AlphaFoldDB" id="A0A5C1PYL8"/>
<dbReference type="SUPFAM" id="SSF47384">
    <property type="entry name" value="Homodimeric domain of signal transducing histidine kinase"/>
    <property type="match status" value="1"/>
</dbReference>
<dbReference type="Pfam" id="PF01590">
    <property type="entry name" value="GAF"/>
    <property type="match status" value="1"/>
</dbReference>
<feature type="coiled-coil region" evidence="6">
    <location>
        <begin position="194"/>
        <end position="221"/>
    </location>
</feature>
<dbReference type="InterPro" id="IPR000014">
    <property type="entry name" value="PAS"/>
</dbReference>
<evidence type="ECO:0000313" key="11">
    <source>
        <dbReference type="Proteomes" id="UP000323522"/>
    </source>
</evidence>
<keyword evidence="4" id="KW-0808">Transferase</keyword>
<dbReference type="PROSITE" id="PS50113">
    <property type="entry name" value="PAC"/>
    <property type="match status" value="1"/>
</dbReference>
<dbReference type="InterPro" id="IPR003018">
    <property type="entry name" value="GAF"/>
</dbReference>
<dbReference type="SUPFAM" id="SSF55785">
    <property type="entry name" value="PYP-like sensor domain (PAS domain)"/>
    <property type="match status" value="1"/>
</dbReference>
<dbReference type="InterPro" id="IPR029016">
    <property type="entry name" value="GAF-like_dom_sf"/>
</dbReference>
<dbReference type="InterPro" id="IPR035965">
    <property type="entry name" value="PAS-like_dom_sf"/>
</dbReference>
<dbReference type="GO" id="GO:0000155">
    <property type="term" value="F:phosphorelay sensor kinase activity"/>
    <property type="evidence" value="ECO:0007669"/>
    <property type="project" value="InterPro"/>
</dbReference>
<dbReference type="PRINTS" id="PR00344">
    <property type="entry name" value="BCTRLSENSOR"/>
</dbReference>
<dbReference type="Pfam" id="PF00512">
    <property type="entry name" value="HisKA"/>
    <property type="match status" value="1"/>
</dbReference>
<dbReference type="SUPFAM" id="SSF55874">
    <property type="entry name" value="ATPase domain of HSP90 chaperone/DNA topoisomerase II/histidine kinase"/>
    <property type="match status" value="1"/>
</dbReference>
<dbReference type="Gene3D" id="3.30.450.40">
    <property type="match status" value="1"/>
</dbReference>
<dbReference type="KEGG" id="snn:EWH46_08465"/>
<dbReference type="EC" id="2.7.13.3" evidence="2"/>
<protein>
    <recommendedName>
        <fullName evidence="2">histidine kinase</fullName>
        <ecNumber evidence="2">2.7.13.3</ecNumber>
    </recommendedName>
</protein>
<feature type="domain" description="PAC" evidence="8">
    <location>
        <begin position="291"/>
        <end position="343"/>
    </location>
</feature>
<dbReference type="Pfam" id="PF08447">
    <property type="entry name" value="PAS_3"/>
    <property type="match status" value="1"/>
</dbReference>
<evidence type="ECO:0000256" key="4">
    <source>
        <dbReference type="ARBA" id="ARBA00022679"/>
    </source>
</evidence>
<keyword evidence="3" id="KW-0597">Phosphoprotein</keyword>
<dbReference type="PROSITE" id="PS50109">
    <property type="entry name" value="HIS_KIN"/>
    <property type="match status" value="1"/>
</dbReference>
<dbReference type="EMBL" id="JBEPLS010000003">
    <property type="protein sequence ID" value="MET3603361.1"/>
    <property type="molecule type" value="Genomic_DNA"/>
</dbReference>
<keyword evidence="5" id="KW-0418">Kinase</keyword>
<comment type="catalytic activity">
    <reaction evidence="1">
        <text>ATP + protein L-histidine = ADP + protein N-phospho-L-histidine.</text>
        <dbReference type="EC" id="2.7.13.3"/>
    </reaction>
</comment>
<organism evidence="10 11">
    <name type="scientific">Sphaerotilus sulfidivorans</name>
    <dbReference type="NCBI Taxonomy" id="639200"/>
    <lineage>
        <taxon>Bacteria</taxon>
        <taxon>Pseudomonadati</taxon>
        <taxon>Pseudomonadota</taxon>
        <taxon>Betaproteobacteria</taxon>
        <taxon>Burkholderiales</taxon>
        <taxon>Sphaerotilaceae</taxon>
        <taxon>Sphaerotilus</taxon>
    </lineage>
</organism>
<evidence type="ECO:0000259" key="7">
    <source>
        <dbReference type="PROSITE" id="PS50109"/>
    </source>
</evidence>
<dbReference type="Pfam" id="PF02518">
    <property type="entry name" value="HATPase_c"/>
    <property type="match status" value="1"/>
</dbReference>
<proteinExistence type="predicted"/>
<dbReference type="InterPro" id="IPR003594">
    <property type="entry name" value="HATPase_dom"/>
</dbReference>
<dbReference type="Proteomes" id="UP000323522">
    <property type="component" value="Chromosome"/>
</dbReference>
<dbReference type="OrthoDB" id="5571399at2"/>
<evidence type="ECO:0000259" key="8">
    <source>
        <dbReference type="PROSITE" id="PS50113"/>
    </source>
</evidence>
<dbReference type="PANTHER" id="PTHR43304">
    <property type="entry name" value="PHYTOCHROME-LIKE PROTEIN CPH1"/>
    <property type="match status" value="1"/>
</dbReference>
<evidence type="ECO:0000313" key="12">
    <source>
        <dbReference type="Proteomes" id="UP001549111"/>
    </source>
</evidence>
<evidence type="ECO:0000256" key="6">
    <source>
        <dbReference type="SAM" id="Coils"/>
    </source>
</evidence>
<gene>
    <name evidence="9" type="ORF">ABIC99_001145</name>
    <name evidence="10" type="ORF">EWH46_08465</name>
</gene>
<dbReference type="SUPFAM" id="SSF55781">
    <property type="entry name" value="GAF domain-like"/>
    <property type="match status" value="1"/>
</dbReference>
<keyword evidence="6" id="KW-0175">Coiled coil</keyword>
<dbReference type="Proteomes" id="UP001549111">
    <property type="component" value="Unassembled WGS sequence"/>
</dbReference>
<reference evidence="10 11" key="1">
    <citation type="submission" date="2019-02" db="EMBL/GenBank/DDBJ databases">
        <title>Complete Genome Sequence and Methylome Analysis of Sphaerotilus natans subsp. sulfidivorans D-507.</title>
        <authorList>
            <person name="Fomenkov A."/>
            <person name="Gridneva E."/>
            <person name="Smolyakov D."/>
            <person name="Dubinina G."/>
            <person name="Vincze T."/>
            <person name="Grabovich M."/>
            <person name="Roberts R.J."/>
        </authorList>
    </citation>
    <scope>NUCLEOTIDE SEQUENCE [LARGE SCALE GENOMIC DNA]</scope>
    <source>
        <strain evidence="10 11">D-507</strain>
    </source>
</reference>
<evidence type="ECO:0000256" key="1">
    <source>
        <dbReference type="ARBA" id="ARBA00000085"/>
    </source>
</evidence>
<dbReference type="RefSeq" id="WP_149503519.1">
    <property type="nucleotide sequence ID" value="NZ_CP035708.1"/>
</dbReference>
<dbReference type="CDD" id="cd00130">
    <property type="entry name" value="PAS"/>
    <property type="match status" value="1"/>
</dbReference>
<evidence type="ECO:0000256" key="2">
    <source>
        <dbReference type="ARBA" id="ARBA00012438"/>
    </source>
</evidence>
<dbReference type="InterPro" id="IPR036890">
    <property type="entry name" value="HATPase_C_sf"/>
</dbReference>
<dbReference type="CDD" id="cd00082">
    <property type="entry name" value="HisKA"/>
    <property type="match status" value="1"/>
</dbReference>
<dbReference type="InterPro" id="IPR003661">
    <property type="entry name" value="HisK_dim/P_dom"/>
</dbReference>
<dbReference type="InterPro" id="IPR005467">
    <property type="entry name" value="His_kinase_dom"/>
</dbReference>
<dbReference type="Gene3D" id="1.10.287.130">
    <property type="match status" value="1"/>
</dbReference>
<dbReference type="Gene3D" id="3.30.565.10">
    <property type="entry name" value="Histidine kinase-like ATPase, C-terminal domain"/>
    <property type="match status" value="1"/>
</dbReference>
<accession>A0A5C1PYL8</accession>
<keyword evidence="12" id="KW-1185">Reference proteome</keyword>